<dbReference type="Pfam" id="PF12728">
    <property type="entry name" value="HTH_17"/>
    <property type="match status" value="1"/>
</dbReference>
<name>A0ABN3NID9_9ACTN</name>
<keyword evidence="3" id="KW-1185">Reference proteome</keyword>
<reference evidence="2 3" key="1">
    <citation type="journal article" date="2019" name="Int. J. Syst. Evol. Microbiol.">
        <title>The Global Catalogue of Microorganisms (GCM) 10K type strain sequencing project: providing services to taxonomists for standard genome sequencing and annotation.</title>
        <authorList>
            <consortium name="The Broad Institute Genomics Platform"/>
            <consortium name="The Broad Institute Genome Sequencing Center for Infectious Disease"/>
            <person name="Wu L."/>
            <person name="Ma J."/>
        </authorList>
    </citation>
    <scope>NUCLEOTIDE SEQUENCE [LARGE SCALE GENOMIC DNA]</scope>
    <source>
        <strain evidence="2 3">JCM 3367</strain>
    </source>
</reference>
<evidence type="ECO:0000313" key="3">
    <source>
        <dbReference type="Proteomes" id="UP001499978"/>
    </source>
</evidence>
<evidence type="ECO:0000313" key="2">
    <source>
        <dbReference type="EMBL" id="GAA2522888.1"/>
    </source>
</evidence>
<organism evidence="2 3">
    <name type="scientific">Pilimelia columellifera subsp. columellifera</name>
    <dbReference type="NCBI Taxonomy" id="706583"/>
    <lineage>
        <taxon>Bacteria</taxon>
        <taxon>Bacillati</taxon>
        <taxon>Actinomycetota</taxon>
        <taxon>Actinomycetes</taxon>
        <taxon>Micromonosporales</taxon>
        <taxon>Micromonosporaceae</taxon>
        <taxon>Pilimelia</taxon>
    </lineage>
</organism>
<sequence length="67" mass="7781">MDMTVQRLWTHDETAAFLHISAWTLHHLCTTGTGPTRYKVGKHRRYDPTEVVRWLRSTTTTPGGEDR</sequence>
<dbReference type="InterPro" id="IPR041657">
    <property type="entry name" value="HTH_17"/>
</dbReference>
<dbReference type="InterPro" id="IPR009061">
    <property type="entry name" value="DNA-bd_dom_put_sf"/>
</dbReference>
<dbReference type="Proteomes" id="UP001499978">
    <property type="component" value="Unassembled WGS sequence"/>
</dbReference>
<evidence type="ECO:0000259" key="1">
    <source>
        <dbReference type="Pfam" id="PF12728"/>
    </source>
</evidence>
<comment type="caution">
    <text evidence="2">The sequence shown here is derived from an EMBL/GenBank/DDBJ whole genome shotgun (WGS) entry which is preliminary data.</text>
</comment>
<gene>
    <name evidence="2" type="ORF">GCM10010201_21330</name>
</gene>
<protein>
    <recommendedName>
        <fullName evidence="1">Helix-turn-helix domain-containing protein</fullName>
    </recommendedName>
</protein>
<dbReference type="SUPFAM" id="SSF46955">
    <property type="entry name" value="Putative DNA-binding domain"/>
    <property type="match status" value="1"/>
</dbReference>
<dbReference type="EMBL" id="BAAARY010000008">
    <property type="protein sequence ID" value="GAA2522888.1"/>
    <property type="molecule type" value="Genomic_DNA"/>
</dbReference>
<proteinExistence type="predicted"/>
<feature type="domain" description="Helix-turn-helix" evidence="1">
    <location>
        <begin position="10"/>
        <end position="57"/>
    </location>
</feature>
<accession>A0ABN3NID9</accession>